<evidence type="ECO:0000313" key="2">
    <source>
        <dbReference type="EMBL" id="KAF3515195.1"/>
    </source>
</evidence>
<name>A0A8S9PIT6_BRACR</name>
<dbReference type="AlphaFoldDB" id="A0A8S9PIT6"/>
<evidence type="ECO:0000313" key="3">
    <source>
        <dbReference type="Proteomes" id="UP000712600"/>
    </source>
</evidence>
<proteinExistence type="predicted"/>
<feature type="compositionally biased region" description="Basic and acidic residues" evidence="1">
    <location>
        <begin position="50"/>
        <end position="59"/>
    </location>
</feature>
<gene>
    <name evidence="2" type="ORF">F2Q69_00006734</name>
</gene>
<dbReference type="EMBL" id="QGKX02001521">
    <property type="protein sequence ID" value="KAF3515195.1"/>
    <property type="molecule type" value="Genomic_DNA"/>
</dbReference>
<accession>A0A8S9PIT6</accession>
<reference evidence="2" key="1">
    <citation type="submission" date="2019-12" db="EMBL/GenBank/DDBJ databases">
        <title>Genome sequencing and annotation of Brassica cretica.</title>
        <authorList>
            <person name="Studholme D.J."/>
            <person name="Sarris P."/>
        </authorList>
    </citation>
    <scope>NUCLEOTIDE SEQUENCE</scope>
    <source>
        <strain evidence="2">PFS-109/04</strain>
        <tissue evidence="2">Leaf</tissue>
    </source>
</reference>
<dbReference type="Proteomes" id="UP000712600">
    <property type="component" value="Unassembled WGS sequence"/>
</dbReference>
<feature type="region of interest" description="Disordered" evidence="1">
    <location>
        <begin position="1"/>
        <end position="23"/>
    </location>
</feature>
<evidence type="ECO:0000256" key="1">
    <source>
        <dbReference type="SAM" id="MobiDB-lite"/>
    </source>
</evidence>
<organism evidence="2 3">
    <name type="scientific">Brassica cretica</name>
    <name type="common">Mustard</name>
    <dbReference type="NCBI Taxonomy" id="69181"/>
    <lineage>
        <taxon>Eukaryota</taxon>
        <taxon>Viridiplantae</taxon>
        <taxon>Streptophyta</taxon>
        <taxon>Embryophyta</taxon>
        <taxon>Tracheophyta</taxon>
        <taxon>Spermatophyta</taxon>
        <taxon>Magnoliopsida</taxon>
        <taxon>eudicotyledons</taxon>
        <taxon>Gunneridae</taxon>
        <taxon>Pentapetalae</taxon>
        <taxon>rosids</taxon>
        <taxon>malvids</taxon>
        <taxon>Brassicales</taxon>
        <taxon>Brassicaceae</taxon>
        <taxon>Brassiceae</taxon>
        <taxon>Brassica</taxon>
    </lineage>
</organism>
<comment type="caution">
    <text evidence="2">The sequence shown here is derived from an EMBL/GenBank/DDBJ whole genome shotgun (WGS) entry which is preliminary data.</text>
</comment>
<feature type="region of interest" description="Disordered" evidence="1">
    <location>
        <begin position="35"/>
        <end position="63"/>
    </location>
</feature>
<protein>
    <submittedName>
        <fullName evidence="2">Uncharacterized protein</fullName>
    </submittedName>
</protein>
<sequence>MNPRFRFRKGNEKANESMPPPPARKEIVLALRAPSATPVVQPKGRKRKCVRGDDGESSQHEGLNLASGLRRKVLVSLIDGMISECGSEISHLARDLTEMQGRLSESGAMLKALEDSHFAKVSKLEVQIGELERDLGKTASSLLKEKKSRKTKSLEVRRLQRQIKTGESRDLAMATIEGGMAVVQALQEDPEGQDPVVRENRGDAAPSLGEAMVLAPALYDRAWLVLGPMAILELVRGRFGYVSIASGQSAFSGSIEIRTRFYRKALCEDSFYEE</sequence>